<protein>
    <submittedName>
        <fullName evidence="2">Uncharacterized protein</fullName>
    </submittedName>
</protein>
<name>A0AC34QAR0_9BILA</name>
<sequence length="129" mass="15259">MMTKSFTNITSALLALVVICSILLECCNANEKQKKFVPPGMNPDMFPEPDYDPQAPECTPLREPCGFYSFSLHGKTPFKWIKSWCRCGDNQECVYDRTDMKMRLYRQMCVSREQLQEREEEFERKYIYL</sequence>
<organism evidence="1 2">
    <name type="scientific">Panagrolaimus sp. JU765</name>
    <dbReference type="NCBI Taxonomy" id="591449"/>
    <lineage>
        <taxon>Eukaryota</taxon>
        <taxon>Metazoa</taxon>
        <taxon>Ecdysozoa</taxon>
        <taxon>Nematoda</taxon>
        <taxon>Chromadorea</taxon>
        <taxon>Rhabditida</taxon>
        <taxon>Tylenchina</taxon>
        <taxon>Panagrolaimomorpha</taxon>
        <taxon>Panagrolaimoidea</taxon>
        <taxon>Panagrolaimidae</taxon>
        <taxon>Panagrolaimus</taxon>
    </lineage>
</organism>
<reference evidence="2" key="1">
    <citation type="submission" date="2022-11" db="UniProtKB">
        <authorList>
            <consortium name="WormBaseParasite"/>
        </authorList>
    </citation>
    <scope>IDENTIFICATION</scope>
</reference>
<proteinExistence type="predicted"/>
<dbReference type="WBParaSite" id="JU765_v2.g14523.t1">
    <property type="protein sequence ID" value="JU765_v2.g14523.t1"/>
    <property type="gene ID" value="JU765_v2.g14523"/>
</dbReference>
<evidence type="ECO:0000313" key="2">
    <source>
        <dbReference type="WBParaSite" id="JU765_v2.g14523.t1"/>
    </source>
</evidence>
<dbReference type="Proteomes" id="UP000887576">
    <property type="component" value="Unplaced"/>
</dbReference>
<accession>A0AC34QAR0</accession>
<evidence type="ECO:0000313" key="1">
    <source>
        <dbReference type="Proteomes" id="UP000887576"/>
    </source>
</evidence>